<gene>
    <name evidence="13" type="ORF">FZC37_01065</name>
</gene>
<feature type="binding site" evidence="9">
    <location>
        <position position="42"/>
    </location>
    <ligand>
        <name>Mn(2+)</name>
        <dbReference type="ChEBI" id="CHEBI:29035"/>
    </ligand>
</feature>
<keyword evidence="6" id="KW-0464">Manganese</keyword>
<dbReference type="Gene3D" id="3.55.40.20">
    <property type="entry name" value="Iron/manganese superoxide dismutase, C-terminal domain"/>
    <property type="match status" value="1"/>
</dbReference>
<dbReference type="OrthoDB" id="9803125at2"/>
<evidence type="ECO:0000256" key="3">
    <source>
        <dbReference type="ARBA" id="ARBA00008714"/>
    </source>
</evidence>
<feature type="binding site" evidence="9">
    <location>
        <position position="179"/>
    </location>
    <ligand>
        <name>Mn(2+)</name>
        <dbReference type="ChEBI" id="CHEBI:29035"/>
    </ligand>
</feature>
<name>A0A5C0UIB9_9RICK</name>
<dbReference type="GO" id="GO:0046872">
    <property type="term" value="F:metal ion binding"/>
    <property type="evidence" value="ECO:0007669"/>
    <property type="project" value="UniProtKB-KW"/>
</dbReference>
<reference evidence="13 14" key="1">
    <citation type="submission" date="2019-08" db="EMBL/GenBank/DDBJ databases">
        <title>Highly reduced genomes of protist endosymbionts show evolutionary convergence.</title>
        <authorList>
            <person name="George E."/>
            <person name="Husnik F."/>
            <person name="Tashyreva D."/>
            <person name="Prokopchuk G."/>
            <person name="Horak A."/>
            <person name="Kwong W.K."/>
            <person name="Lukes J."/>
            <person name="Keeling P.J."/>
        </authorList>
    </citation>
    <scope>NUCLEOTIDE SEQUENCE [LARGE SCALE GENOMIC DNA]</scope>
    <source>
        <strain evidence="13">1621</strain>
    </source>
</reference>
<dbReference type="InterPro" id="IPR001189">
    <property type="entry name" value="Mn/Fe_SOD"/>
</dbReference>
<dbReference type="PIRSF" id="PIRSF000349">
    <property type="entry name" value="SODismutase"/>
    <property type="match status" value="1"/>
</dbReference>
<dbReference type="Gene3D" id="1.10.287.990">
    <property type="entry name" value="Fe,Mn superoxide dismutase (SOD) domain"/>
    <property type="match status" value="1"/>
</dbReference>
<evidence type="ECO:0000256" key="8">
    <source>
        <dbReference type="ARBA" id="ARBA00047393"/>
    </source>
</evidence>
<dbReference type="InterPro" id="IPR019833">
    <property type="entry name" value="Mn/Fe_SOD_BS"/>
</dbReference>
<keyword evidence="14" id="KW-1185">Reference proteome</keyword>
<dbReference type="AlphaFoldDB" id="A0A5C0UIB9"/>
<dbReference type="InterPro" id="IPR019831">
    <property type="entry name" value="Mn/Fe_SOD_N"/>
</dbReference>
<feature type="domain" description="Manganese/iron superoxide dismutase N-terminal" evidence="11">
    <location>
        <begin position="17"/>
        <end position="103"/>
    </location>
</feature>
<organism evidence="13 14">
    <name type="scientific">Candidatus Sneabacter namystus</name>
    <dbReference type="NCBI Taxonomy" id="2601646"/>
    <lineage>
        <taxon>Bacteria</taxon>
        <taxon>Pseudomonadati</taxon>
        <taxon>Pseudomonadota</taxon>
        <taxon>Alphaproteobacteria</taxon>
        <taxon>Rickettsiales</taxon>
        <taxon>Rickettsiaceae</taxon>
        <taxon>Rickettsieae</taxon>
        <taxon>Candidatus Sneabacter</taxon>
    </lineage>
</organism>
<comment type="function">
    <text evidence="10">Destroys radicals which are normally produced within the cells and which are toxic to biological systems.</text>
</comment>
<dbReference type="PROSITE" id="PS00088">
    <property type="entry name" value="SOD_MN"/>
    <property type="match status" value="1"/>
</dbReference>
<dbReference type="PANTHER" id="PTHR42769:SF3">
    <property type="entry name" value="SUPEROXIDE DISMUTASE [FE] 2, CHLOROPLASTIC"/>
    <property type="match status" value="1"/>
</dbReference>
<evidence type="ECO:0000313" key="14">
    <source>
        <dbReference type="Proteomes" id="UP000323844"/>
    </source>
</evidence>
<dbReference type="KEGG" id="snay:FZC37_01065"/>
<evidence type="ECO:0000259" key="12">
    <source>
        <dbReference type="Pfam" id="PF02777"/>
    </source>
</evidence>
<evidence type="ECO:0000256" key="7">
    <source>
        <dbReference type="ARBA" id="ARBA00024318"/>
    </source>
</evidence>
<evidence type="ECO:0000256" key="9">
    <source>
        <dbReference type="PIRSR" id="PIRSR000349-1"/>
    </source>
</evidence>
<proteinExistence type="inferred from homology"/>
<evidence type="ECO:0000256" key="1">
    <source>
        <dbReference type="ARBA" id="ARBA00001936"/>
    </source>
</evidence>
<dbReference type="EC" id="1.15.1.1" evidence="10"/>
<evidence type="ECO:0000313" key="13">
    <source>
        <dbReference type="EMBL" id="QEK39529.1"/>
    </source>
</evidence>
<comment type="function">
    <text evidence="7">Destroys superoxide anion radicals which are normally produced within the cells and which are toxic to biological systems. Catalyzes the dismutation of superoxide anion radicals into O2 and H2O2 by successive reduction and oxidation of the transition metal ion at the active site.</text>
</comment>
<dbReference type="InterPro" id="IPR036314">
    <property type="entry name" value="SOD_C_sf"/>
</dbReference>
<accession>A0A5C0UIB9</accession>
<dbReference type="PRINTS" id="PR01703">
    <property type="entry name" value="MNSODISMTASE"/>
</dbReference>
<keyword evidence="5 10" id="KW-0560">Oxidoreductase</keyword>
<dbReference type="PANTHER" id="PTHR42769">
    <property type="entry name" value="SUPEROXIDE DISMUTASE"/>
    <property type="match status" value="1"/>
</dbReference>
<dbReference type="Proteomes" id="UP000323844">
    <property type="component" value="Chromosome"/>
</dbReference>
<evidence type="ECO:0000256" key="10">
    <source>
        <dbReference type="RuleBase" id="RU000414"/>
    </source>
</evidence>
<feature type="domain" description="Manganese/iron superoxide dismutase C-terminal" evidence="12">
    <location>
        <begin position="115"/>
        <end position="211"/>
    </location>
</feature>
<dbReference type="GO" id="GO:0004784">
    <property type="term" value="F:superoxide dismutase activity"/>
    <property type="evidence" value="ECO:0007669"/>
    <property type="project" value="UniProtKB-EC"/>
</dbReference>
<comment type="catalytic activity">
    <reaction evidence="8">
        <text>2 superoxide + 2 H(+) = H2O2 + O2</text>
        <dbReference type="Rhea" id="RHEA:20696"/>
        <dbReference type="ChEBI" id="CHEBI:15378"/>
        <dbReference type="ChEBI" id="CHEBI:15379"/>
        <dbReference type="ChEBI" id="CHEBI:16240"/>
        <dbReference type="ChEBI" id="CHEBI:18421"/>
        <dbReference type="EC" id="1.15.1.1"/>
    </reaction>
    <physiologicalReaction direction="left-to-right" evidence="8">
        <dbReference type="Rhea" id="RHEA:20697"/>
    </physiologicalReaction>
</comment>
<dbReference type="SUPFAM" id="SSF46609">
    <property type="entry name" value="Fe,Mn superoxide dismutase (SOD), N-terminal domain"/>
    <property type="match status" value="1"/>
</dbReference>
<comment type="cofactor">
    <cofactor evidence="1">
        <name>Mn(2+)</name>
        <dbReference type="ChEBI" id="CHEBI:29035"/>
    </cofactor>
</comment>
<evidence type="ECO:0000256" key="2">
    <source>
        <dbReference type="ARBA" id="ARBA00001965"/>
    </source>
</evidence>
<dbReference type="Pfam" id="PF00081">
    <property type="entry name" value="Sod_Fe_N"/>
    <property type="match status" value="1"/>
</dbReference>
<evidence type="ECO:0000256" key="6">
    <source>
        <dbReference type="ARBA" id="ARBA00023211"/>
    </source>
</evidence>
<dbReference type="Pfam" id="PF02777">
    <property type="entry name" value="Sod_Fe_C"/>
    <property type="match status" value="1"/>
</dbReference>
<evidence type="ECO:0000256" key="5">
    <source>
        <dbReference type="ARBA" id="ARBA00023002"/>
    </source>
</evidence>
<comment type="similarity">
    <text evidence="3 10">Belongs to the iron/manganese superoxide dismutase family.</text>
</comment>
<evidence type="ECO:0000259" key="11">
    <source>
        <dbReference type="Pfam" id="PF00081"/>
    </source>
</evidence>
<keyword evidence="4 9" id="KW-0479">Metal-binding</keyword>
<feature type="binding site" evidence="9">
    <location>
        <position position="183"/>
    </location>
    <ligand>
        <name>Mn(2+)</name>
        <dbReference type="ChEBI" id="CHEBI:29035"/>
    </ligand>
</feature>
<dbReference type="SUPFAM" id="SSF54719">
    <property type="entry name" value="Fe,Mn superoxide dismutase (SOD), C-terminal domain"/>
    <property type="match status" value="1"/>
</dbReference>
<evidence type="ECO:0000256" key="4">
    <source>
        <dbReference type="ARBA" id="ARBA00022723"/>
    </source>
</evidence>
<dbReference type="EMBL" id="CP043312">
    <property type="protein sequence ID" value="QEK39529.1"/>
    <property type="molecule type" value="Genomic_DNA"/>
</dbReference>
<comment type="cofactor">
    <cofactor evidence="2">
        <name>Fe(3+)</name>
        <dbReference type="ChEBI" id="CHEBI:29034"/>
    </cofactor>
</comment>
<dbReference type="InterPro" id="IPR036324">
    <property type="entry name" value="Mn/Fe_SOD_N_sf"/>
</dbReference>
<feature type="binding site" evidence="9">
    <location>
        <position position="96"/>
    </location>
    <ligand>
        <name>Mn(2+)</name>
        <dbReference type="ChEBI" id="CHEBI:29035"/>
    </ligand>
</feature>
<sequence length="223" mass="26872">MQIYKNLRSTINRTFPFSLLPLPYRRDAFEKDFCSEEVFQYHVDKHHLTYCMKLNSLLEEDKYHDLKQLSLESLISQSLKKDLTLVFNNAAQLWNHDFLWFCITPDNKQNRENYDIFQKIALQYGSWEKFATLFIEKSLAQFGSGWSWLTLRENTLSIETTSNATTPIAQNAFPIFTCDLWEHAYYLIFKNNRKEYVEKFLQHLNWQQLEQNYLYLKNLSHHK</sequence>
<dbReference type="RefSeq" id="WP_148951890.1">
    <property type="nucleotide sequence ID" value="NZ_CP043312.1"/>
</dbReference>
<dbReference type="InterPro" id="IPR019832">
    <property type="entry name" value="Mn/Fe_SOD_C"/>
</dbReference>
<protein>
    <recommendedName>
        <fullName evidence="10">Superoxide dismutase</fullName>
        <ecNumber evidence="10">1.15.1.1</ecNumber>
    </recommendedName>
</protein>